<accession>A0AAD5XH68</accession>
<dbReference type="AlphaFoldDB" id="A0AAD5XH68"/>
<dbReference type="SUPFAM" id="SSF52058">
    <property type="entry name" value="L domain-like"/>
    <property type="match status" value="1"/>
</dbReference>
<evidence type="ECO:0000313" key="6">
    <source>
        <dbReference type="EMBL" id="KAJ3135767.1"/>
    </source>
</evidence>
<name>A0AAD5XH68_9FUNG</name>
<evidence type="ECO:0000256" key="3">
    <source>
        <dbReference type="ARBA" id="ARBA00022490"/>
    </source>
</evidence>
<keyword evidence="5" id="KW-0677">Repeat</keyword>
<proteinExistence type="predicted"/>
<dbReference type="Pfam" id="PF14580">
    <property type="entry name" value="LRR_9"/>
    <property type="match status" value="1"/>
</dbReference>
<evidence type="ECO:0000256" key="5">
    <source>
        <dbReference type="ARBA" id="ARBA00022737"/>
    </source>
</evidence>
<protein>
    <recommendedName>
        <fullName evidence="2">Leucine-rich repeat-containing protein 51</fullName>
    </recommendedName>
</protein>
<gene>
    <name evidence="6" type="primary">LRRC51</name>
    <name evidence="6" type="ORF">HK100_002358</name>
</gene>
<keyword evidence="4" id="KW-0433">Leucine-rich repeat</keyword>
<dbReference type="PANTHER" id="PTHR46545">
    <property type="entry name" value="LEUCINE-RICH REPEAT-CONTAINING PROTEIN 51"/>
    <property type="match status" value="1"/>
</dbReference>
<keyword evidence="3" id="KW-0963">Cytoplasm</keyword>
<evidence type="ECO:0000256" key="2">
    <source>
        <dbReference type="ARBA" id="ARBA00014223"/>
    </source>
</evidence>
<reference evidence="6" key="1">
    <citation type="submission" date="2020-05" db="EMBL/GenBank/DDBJ databases">
        <title>Phylogenomic resolution of chytrid fungi.</title>
        <authorList>
            <person name="Stajich J.E."/>
            <person name="Amses K."/>
            <person name="Simmons R."/>
            <person name="Seto K."/>
            <person name="Myers J."/>
            <person name="Bonds A."/>
            <person name="Quandt C.A."/>
            <person name="Barry K."/>
            <person name="Liu P."/>
            <person name="Grigoriev I."/>
            <person name="Longcore J.E."/>
            <person name="James T.Y."/>
        </authorList>
    </citation>
    <scope>NUCLEOTIDE SEQUENCE</scope>
    <source>
        <strain evidence="6">JEL0513</strain>
    </source>
</reference>
<keyword evidence="7" id="KW-1185">Reference proteome</keyword>
<dbReference type="PROSITE" id="PS51450">
    <property type="entry name" value="LRR"/>
    <property type="match status" value="1"/>
</dbReference>
<dbReference type="GO" id="GO:0005737">
    <property type="term" value="C:cytoplasm"/>
    <property type="evidence" value="ECO:0007669"/>
    <property type="project" value="UniProtKB-SubCell"/>
</dbReference>
<organism evidence="6 7">
    <name type="scientific">Physocladia obscura</name>
    <dbReference type="NCBI Taxonomy" id="109957"/>
    <lineage>
        <taxon>Eukaryota</taxon>
        <taxon>Fungi</taxon>
        <taxon>Fungi incertae sedis</taxon>
        <taxon>Chytridiomycota</taxon>
        <taxon>Chytridiomycota incertae sedis</taxon>
        <taxon>Chytridiomycetes</taxon>
        <taxon>Chytridiales</taxon>
        <taxon>Chytriomycetaceae</taxon>
        <taxon>Physocladia</taxon>
    </lineage>
</organism>
<dbReference type="InterPro" id="IPR001611">
    <property type="entry name" value="Leu-rich_rpt"/>
</dbReference>
<dbReference type="PANTHER" id="PTHR46545:SF1">
    <property type="entry name" value="LEUCINE-RICH REPEAT-CONTAINING PROTEIN 51"/>
    <property type="match status" value="1"/>
</dbReference>
<comment type="caution">
    <text evidence="6">The sequence shown here is derived from an EMBL/GenBank/DDBJ whole genome shotgun (WGS) entry which is preliminary data.</text>
</comment>
<dbReference type="InterPro" id="IPR032675">
    <property type="entry name" value="LRR_dom_sf"/>
</dbReference>
<evidence type="ECO:0000256" key="4">
    <source>
        <dbReference type="ARBA" id="ARBA00022614"/>
    </source>
</evidence>
<sequence length="166" mass="19122">MRDTPGDLTAQFMYMLRTGRRRIAVQAGALRLQNNKIETLENLYIIASKIVENPTLHIAWIDLSFNNLKVIDKELLQFPTLTTLYLHANNIEDLTEIDKLKSLERLRTLTLHGNPLENSKGYRQYVAGRLRKLKHLDFCGITRQDKALAKAYLESVKRGKLTLSEN</sequence>
<evidence type="ECO:0000313" key="7">
    <source>
        <dbReference type="Proteomes" id="UP001211907"/>
    </source>
</evidence>
<evidence type="ECO:0000256" key="1">
    <source>
        <dbReference type="ARBA" id="ARBA00004496"/>
    </source>
</evidence>
<dbReference type="Proteomes" id="UP001211907">
    <property type="component" value="Unassembled WGS sequence"/>
</dbReference>
<comment type="subcellular location">
    <subcellularLocation>
        <location evidence="1">Cytoplasm</location>
    </subcellularLocation>
</comment>
<dbReference type="EMBL" id="JADGJH010000155">
    <property type="protein sequence ID" value="KAJ3135767.1"/>
    <property type="molecule type" value="Genomic_DNA"/>
</dbReference>
<dbReference type="Gene3D" id="3.80.10.10">
    <property type="entry name" value="Ribonuclease Inhibitor"/>
    <property type="match status" value="1"/>
</dbReference>